<sequence>MDDIHETDPGMQMGDGENELHMPYEHHHQHQGMSNGSLMNDGEEHNHCHDNNGIGSDTMAEVDVDQGNFSDTQVMMVADHSIENGDQLTLSFQGQVYVFDSVSPEKVQAVLLLLGGREVPLGASALPMTSPQSSKVQGLTATPEKFSVPHRLASLHRFREKRKERNFDKKIRYTVRKEVALRMQRHKGQFTSAKPNHDDSASAVTSWGSSESCGSDNNGLKHQEAFCQHCGTSEKATPMMRRGPEGPRTLCNACGLMWANKGTLRDLSKAAPQVGQATSALKGNPEVSWEG</sequence>
<evidence type="ECO:0000256" key="6">
    <source>
        <dbReference type="ARBA" id="ARBA00022833"/>
    </source>
</evidence>
<feature type="domain" description="CCT" evidence="16">
    <location>
        <begin position="151"/>
        <end position="193"/>
    </location>
</feature>
<dbReference type="PROSITE" id="PS51320">
    <property type="entry name" value="TIFY"/>
    <property type="match status" value="1"/>
</dbReference>
<dbReference type="AlphaFoldDB" id="A0AAV0M7B0"/>
<comment type="similarity">
    <text evidence="3">Belongs to the type IV zinc-finger family. Class C subfamily.</text>
</comment>
<evidence type="ECO:0000313" key="19">
    <source>
        <dbReference type="Proteomes" id="UP001154282"/>
    </source>
</evidence>
<feature type="domain" description="GATA-type" evidence="15">
    <location>
        <begin position="221"/>
        <end position="278"/>
    </location>
</feature>
<keyword evidence="9" id="KW-0010">Activator</keyword>
<dbReference type="PROSITE" id="PS00344">
    <property type="entry name" value="GATA_ZN_FINGER_1"/>
    <property type="match status" value="1"/>
</dbReference>
<proteinExistence type="inferred from homology"/>
<dbReference type="SMART" id="SM00401">
    <property type="entry name" value="ZnF_GATA"/>
    <property type="match status" value="1"/>
</dbReference>
<feature type="region of interest" description="Disordered" evidence="14">
    <location>
        <begin position="26"/>
        <end position="45"/>
    </location>
</feature>
<dbReference type="Gene3D" id="3.30.50.10">
    <property type="entry name" value="Erythroid Transcription Factor GATA-1, subunit A"/>
    <property type="match status" value="1"/>
</dbReference>
<dbReference type="InterPro" id="IPR045280">
    <property type="entry name" value="TIFY-like"/>
</dbReference>
<dbReference type="GO" id="GO:0043565">
    <property type="term" value="F:sequence-specific DNA binding"/>
    <property type="evidence" value="ECO:0007669"/>
    <property type="project" value="InterPro"/>
</dbReference>
<evidence type="ECO:0000259" key="15">
    <source>
        <dbReference type="PROSITE" id="PS50114"/>
    </source>
</evidence>
<dbReference type="Proteomes" id="UP001154282">
    <property type="component" value="Unassembled WGS sequence"/>
</dbReference>
<dbReference type="SUPFAM" id="SSF57716">
    <property type="entry name" value="Glucocorticoid receptor-like (DNA-binding domain)"/>
    <property type="match status" value="1"/>
</dbReference>
<dbReference type="GO" id="GO:0006355">
    <property type="term" value="P:regulation of DNA-templated transcription"/>
    <property type="evidence" value="ECO:0007669"/>
    <property type="project" value="InterPro"/>
</dbReference>
<feature type="region of interest" description="Disordered" evidence="14">
    <location>
        <begin position="189"/>
        <end position="215"/>
    </location>
</feature>
<dbReference type="SMART" id="SM00979">
    <property type="entry name" value="TIFY"/>
    <property type="match status" value="1"/>
</dbReference>
<gene>
    <name evidence="18" type="ORF">LITE_LOCUS27154</name>
</gene>
<keyword evidence="10" id="KW-0804">Transcription</keyword>
<evidence type="ECO:0000259" key="16">
    <source>
        <dbReference type="PROSITE" id="PS51017"/>
    </source>
</evidence>
<dbReference type="InterPro" id="IPR013088">
    <property type="entry name" value="Znf_NHR/GATA"/>
</dbReference>
<dbReference type="Pfam" id="PF06200">
    <property type="entry name" value="tify"/>
    <property type="match status" value="1"/>
</dbReference>
<feature type="domain" description="Tify" evidence="17">
    <location>
        <begin position="81"/>
        <end position="116"/>
    </location>
</feature>
<dbReference type="InterPro" id="IPR010402">
    <property type="entry name" value="CCT_domain"/>
</dbReference>
<evidence type="ECO:0000256" key="3">
    <source>
        <dbReference type="ARBA" id="ARBA00007722"/>
    </source>
</evidence>
<evidence type="ECO:0000256" key="7">
    <source>
        <dbReference type="ARBA" id="ARBA00023015"/>
    </source>
</evidence>
<dbReference type="GO" id="GO:0005634">
    <property type="term" value="C:nucleus"/>
    <property type="evidence" value="ECO:0007669"/>
    <property type="project" value="UniProtKB-SubCell"/>
</dbReference>
<keyword evidence="11 13" id="KW-0539">Nucleus</keyword>
<comment type="function">
    <text evidence="1">Transcriptional activator that specifically binds 5'-GATA-3' or 5'-GAT-3' motifs within gene promoters.</text>
</comment>
<evidence type="ECO:0000256" key="13">
    <source>
        <dbReference type="PROSITE-ProRule" id="PRU00357"/>
    </source>
</evidence>
<keyword evidence="19" id="KW-1185">Reference proteome</keyword>
<keyword evidence="4" id="KW-0479">Metal-binding</keyword>
<protein>
    <submittedName>
        <fullName evidence="18">Uncharacterized protein</fullName>
    </submittedName>
</protein>
<dbReference type="Pfam" id="PF00320">
    <property type="entry name" value="GATA"/>
    <property type="match status" value="1"/>
</dbReference>
<dbReference type="CDD" id="cd00202">
    <property type="entry name" value="ZnF_GATA"/>
    <property type="match status" value="1"/>
</dbReference>
<dbReference type="PROSITE" id="PS50114">
    <property type="entry name" value="GATA_ZN_FINGER_2"/>
    <property type="match status" value="1"/>
</dbReference>
<evidence type="ECO:0000256" key="12">
    <source>
        <dbReference type="PROSITE-ProRule" id="PRU00094"/>
    </source>
</evidence>
<dbReference type="PANTHER" id="PTHR46125:SF27">
    <property type="entry name" value="GATA TRANSCRIPTION FACTOR 28"/>
    <property type="match status" value="1"/>
</dbReference>
<dbReference type="GO" id="GO:0008270">
    <property type="term" value="F:zinc ion binding"/>
    <property type="evidence" value="ECO:0007669"/>
    <property type="project" value="UniProtKB-KW"/>
</dbReference>
<dbReference type="PROSITE" id="PS51017">
    <property type="entry name" value="CCT"/>
    <property type="match status" value="1"/>
</dbReference>
<evidence type="ECO:0000256" key="2">
    <source>
        <dbReference type="ARBA" id="ARBA00004123"/>
    </source>
</evidence>
<dbReference type="Pfam" id="PF06203">
    <property type="entry name" value="CCT"/>
    <property type="match status" value="1"/>
</dbReference>
<comment type="caution">
    <text evidence="18">The sequence shown here is derived from an EMBL/GenBank/DDBJ whole genome shotgun (WGS) entry which is preliminary data.</text>
</comment>
<keyword evidence="8" id="KW-0238">DNA-binding</keyword>
<dbReference type="EMBL" id="CAMGYJ010000007">
    <property type="protein sequence ID" value="CAI0442143.1"/>
    <property type="molecule type" value="Genomic_DNA"/>
</dbReference>
<keyword evidence="6" id="KW-0862">Zinc</keyword>
<accession>A0AAV0M7B0</accession>
<name>A0AAV0M7B0_9ROSI</name>
<evidence type="ECO:0000256" key="4">
    <source>
        <dbReference type="ARBA" id="ARBA00022723"/>
    </source>
</evidence>
<evidence type="ECO:0000313" key="18">
    <source>
        <dbReference type="EMBL" id="CAI0442143.1"/>
    </source>
</evidence>
<evidence type="ECO:0000256" key="9">
    <source>
        <dbReference type="ARBA" id="ARBA00023159"/>
    </source>
</evidence>
<dbReference type="InterPro" id="IPR010399">
    <property type="entry name" value="Tify_dom"/>
</dbReference>
<evidence type="ECO:0000256" key="14">
    <source>
        <dbReference type="SAM" id="MobiDB-lite"/>
    </source>
</evidence>
<evidence type="ECO:0000256" key="8">
    <source>
        <dbReference type="ARBA" id="ARBA00023125"/>
    </source>
</evidence>
<keyword evidence="5 12" id="KW-0863">Zinc-finger</keyword>
<evidence type="ECO:0000259" key="17">
    <source>
        <dbReference type="PROSITE" id="PS51320"/>
    </source>
</evidence>
<feature type="compositionally biased region" description="Polar residues" evidence="14">
    <location>
        <begin position="202"/>
        <end position="215"/>
    </location>
</feature>
<evidence type="ECO:0000256" key="10">
    <source>
        <dbReference type="ARBA" id="ARBA00023163"/>
    </source>
</evidence>
<reference evidence="18" key="1">
    <citation type="submission" date="2022-08" db="EMBL/GenBank/DDBJ databases">
        <authorList>
            <person name="Gutierrez-Valencia J."/>
        </authorList>
    </citation>
    <scope>NUCLEOTIDE SEQUENCE</scope>
</reference>
<evidence type="ECO:0000256" key="5">
    <source>
        <dbReference type="ARBA" id="ARBA00022771"/>
    </source>
</evidence>
<organism evidence="18 19">
    <name type="scientific">Linum tenue</name>
    <dbReference type="NCBI Taxonomy" id="586396"/>
    <lineage>
        <taxon>Eukaryota</taxon>
        <taxon>Viridiplantae</taxon>
        <taxon>Streptophyta</taxon>
        <taxon>Embryophyta</taxon>
        <taxon>Tracheophyta</taxon>
        <taxon>Spermatophyta</taxon>
        <taxon>Magnoliopsida</taxon>
        <taxon>eudicotyledons</taxon>
        <taxon>Gunneridae</taxon>
        <taxon>Pentapetalae</taxon>
        <taxon>rosids</taxon>
        <taxon>fabids</taxon>
        <taxon>Malpighiales</taxon>
        <taxon>Linaceae</taxon>
        <taxon>Linum</taxon>
    </lineage>
</organism>
<evidence type="ECO:0000256" key="11">
    <source>
        <dbReference type="ARBA" id="ARBA00023242"/>
    </source>
</evidence>
<dbReference type="InterPro" id="IPR000679">
    <property type="entry name" value="Znf_GATA"/>
</dbReference>
<comment type="subcellular location">
    <subcellularLocation>
        <location evidence="2 13">Nucleus</location>
    </subcellularLocation>
</comment>
<dbReference type="PANTHER" id="PTHR46125">
    <property type="entry name" value="GATA TRANSCRIPTION FACTOR 28"/>
    <property type="match status" value="1"/>
</dbReference>
<keyword evidence="7" id="KW-0805">Transcription regulation</keyword>
<evidence type="ECO:0000256" key="1">
    <source>
        <dbReference type="ARBA" id="ARBA00002206"/>
    </source>
</evidence>